<evidence type="ECO:0000256" key="4">
    <source>
        <dbReference type="SAM" id="MobiDB-lite"/>
    </source>
</evidence>
<feature type="domain" description="Corticotropin-releasing factor" evidence="6">
    <location>
        <begin position="44"/>
        <end position="87"/>
    </location>
</feature>
<keyword evidence="2" id="KW-0964">Secreted</keyword>
<dbReference type="SMART" id="SM00039">
    <property type="entry name" value="CRF"/>
    <property type="match status" value="1"/>
</dbReference>
<evidence type="ECO:0000256" key="3">
    <source>
        <dbReference type="ARBA" id="ARBA00022702"/>
    </source>
</evidence>
<evidence type="ECO:0000313" key="7">
    <source>
        <dbReference type="EMBL" id="SSX19935.1"/>
    </source>
</evidence>
<name>A0A336LQ28_CULSO</name>
<proteinExistence type="predicted"/>
<evidence type="ECO:0000256" key="2">
    <source>
        <dbReference type="ARBA" id="ARBA00022525"/>
    </source>
</evidence>
<evidence type="ECO:0000256" key="1">
    <source>
        <dbReference type="ARBA" id="ARBA00004613"/>
    </source>
</evidence>
<accession>A0A336LQ28</accession>
<dbReference type="EMBL" id="UFQT01000100">
    <property type="protein sequence ID" value="SSX19935.1"/>
    <property type="molecule type" value="Genomic_DNA"/>
</dbReference>
<feature type="signal peptide" evidence="5">
    <location>
        <begin position="1"/>
        <end position="23"/>
    </location>
</feature>
<keyword evidence="5" id="KW-0732">Signal</keyword>
<feature type="compositionally biased region" description="Low complexity" evidence="4">
    <location>
        <begin position="152"/>
        <end position="166"/>
    </location>
</feature>
<evidence type="ECO:0000259" key="6">
    <source>
        <dbReference type="SMART" id="SM00039"/>
    </source>
</evidence>
<feature type="chain" id="PRO_5016420554" evidence="5">
    <location>
        <begin position="24"/>
        <end position="204"/>
    </location>
</feature>
<dbReference type="Pfam" id="PF00473">
    <property type="entry name" value="CRF"/>
    <property type="match status" value="1"/>
</dbReference>
<dbReference type="GO" id="GO:0005179">
    <property type="term" value="F:hormone activity"/>
    <property type="evidence" value="ECO:0007669"/>
    <property type="project" value="UniProtKB-KW"/>
</dbReference>
<protein>
    <submittedName>
        <fullName evidence="7">CSON000084 protein</fullName>
    </submittedName>
</protein>
<reference evidence="7" key="1">
    <citation type="submission" date="2018-07" db="EMBL/GenBank/DDBJ databases">
        <authorList>
            <person name="Quirk P.G."/>
            <person name="Krulwich T.A."/>
        </authorList>
    </citation>
    <scope>NUCLEOTIDE SEQUENCE</scope>
</reference>
<dbReference type="GO" id="GO:0005576">
    <property type="term" value="C:extracellular region"/>
    <property type="evidence" value="ECO:0007669"/>
    <property type="project" value="UniProtKB-SubCell"/>
</dbReference>
<organism evidence="7">
    <name type="scientific">Culicoides sonorensis</name>
    <name type="common">Biting midge</name>
    <dbReference type="NCBI Taxonomy" id="179676"/>
    <lineage>
        <taxon>Eukaryota</taxon>
        <taxon>Metazoa</taxon>
        <taxon>Ecdysozoa</taxon>
        <taxon>Arthropoda</taxon>
        <taxon>Hexapoda</taxon>
        <taxon>Insecta</taxon>
        <taxon>Pterygota</taxon>
        <taxon>Neoptera</taxon>
        <taxon>Endopterygota</taxon>
        <taxon>Diptera</taxon>
        <taxon>Nematocera</taxon>
        <taxon>Chironomoidea</taxon>
        <taxon>Ceratopogonidae</taxon>
        <taxon>Ceratopogoninae</taxon>
        <taxon>Culicoides</taxon>
        <taxon>Monoculicoides</taxon>
    </lineage>
</organism>
<dbReference type="InterPro" id="IPR000187">
    <property type="entry name" value="CRF"/>
</dbReference>
<dbReference type="VEuPathDB" id="VectorBase:CSON000084"/>
<feature type="region of interest" description="Disordered" evidence="4">
    <location>
        <begin position="146"/>
        <end position="166"/>
    </location>
</feature>
<sequence>MKATLWMCSVLTTILFLTNNVSAIPSHYPDSRYLEDNLLMPKRSKPSLSIVNPLDTLRQRIMLEMSRRQMREKEKQIEDNKALFRQIGKRGDASYYFDPLFTGTDLVSSFDNRHQIDTNTGQLLNDMSAKNVNGRLPIYQQIASTKNHAPRNQNNNNNNNNNLNNEESELLSQNGVENNDLDMNMPNDDYRLRYVYSMQQNRYN</sequence>
<comment type="subcellular location">
    <subcellularLocation>
        <location evidence="1">Secreted</location>
    </subcellularLocation>
</comment>
<keyword evidence="3" id="KW-0372">Hormone</keyword>
<gene>
    <name evidence="7" type="primary">CSON000084</name>
</gene>
<evidence type="ECO:0000256" key="5">
    <source>
        <dbReference type="SAM" id="SignalP"/>
    </source>
</evidence>
<dbReference type="AlphaFoldDB" id="A0A336LQ28"/>